<dbReference type="EMBL" id="JAPFFF010000014">
    <property type="protein sequence ID" value="KAK8870913.1"/>
    <property type="molecule type" value="Genomic_DNA"/>
</dbReference>
<feature type="region of interest" description="Disordered" evidence="1">
    <location>
        <begin position="515"/>
        <end position="553"/>
    </location>
</feature>
<feature type="compositionally biased region" description="Acidic residues" evidence="1">
    <location>
        <begin position="421"/>
        <end position="436"/>
    </location>
</feature>
<organism evidence="2 3">
    <name type="scientific">Tritrichomonas musculus</name>
    <dbReference type="NCBI Taxonomy" id="1915356"/>
    <lineage>
        <taxon>Eukaryota</taxon>
        <taxon>Metamonada</taxon>
        <taxon>Parabasalia</taxon>
        <taxon>Tritrichomonadida</taxon>
        <taxon>Tritrichomonadidae</taxon>
        <taxon>Tritrichomonas</taxon>
    </lineage>
</organism>
<feature type="region of interest" description="Disordered" evidence="1">
    <location>
        <begin position="206"/>
        <end position="261"/>
    </location>
</feature>
<feature type="compositionally biased region" description="Polar residues" evidence="1">
    <location>
        <begin position="250"/>
        <end position="261"/>
    </location>
</feature>
<feature type="compositionally biased region" description="Polar residues" evidence="1">
    <location>
        <begin position="217"/>
        <end position="243"/>
    </location>
</feature>
<reference evidence="2 3" key="1">
    <citation type="submission" date="2024-04" db="EMBL/GenBank/DDBJ databases">
        <title>Tritrichomonas musculus Genome.</title>
        <authorList>
            <person name="Alves-Ferreira E."/>
            <person name="Grigg M."/>
            <person name="Lorenzi H."/>
            <person name="Galac M."/>
        </authorList>
    </citation>
    <scope>NUCLEOTIDE SEQUENCE [LARGE SCALE GENOMIC DNA]</scope>
    <source>
        <strain evidence="2 3">EAF2021</strain>
    </source>
</reference>
<comment type="caution">
    <text evidence="2">The sequence shown here is derived from an EMBL/GenBank/DDBJ whole genome shotgun (WGS) entry which is preliminary data.</text>
</comment>
<feature type="compositionally biased region" description="Acidic residues" evidence="1">
    <location>
        <begin position="347"/>
        <end position="370"/>
    </location>
</feature>
<sequence>MDPLLLIIKYLFEKKNITNDDESIDSFFANGISFPKFIQLIFNVDSIPGVRKNPKMVFHKKINNDTALQYLFYRNEKIKKINPSYETEKNQINLLQLILTLQCFPANIEEIIDRSNKILEKSGVHITKKNELINLKILTSLLNIFTKGSFPISDNYNEIITNFQKSQIPQVFNEKSLDVQNSYIFIIQIQIILDFFSEIQNQSLLTENKDQGPPPTQQKVLNDQPKISNTYSSTQINNQSEQQKPPILYNETSTPSNVTENKSFSIRDRIKFYNQNVANNNEVNKPSAIEQNRPFQSNLPETQMKMDDQISEPSILESQKSDNETSSENLRIIDEASSEITEHFGLEDNDIDNEEEDQDQEADYTSEDTEQIEKEFEAFQNFISAFSDTDDDKIEEDINEEEETCINAEGLEEDINKVDQNEIEEEEEEEEEEGGDAEPQQIISFNKVAKNLTKLNSGILNFISNLKNYINIGTVYERLHVDHSTSPEKLWNIKINNYNYDNGIIYCEKELNNQSKKETKDDKSKKDDKNKKDDKSKKDDNNKKEDINNNDVNENRIPKSNLYKIMRYDEKKECWHFCESDFEKVVSNKSINPIIPLVLFVDSNMEDINTLSSVIRKDDLKNIPEKEISVLSFWKDSPNFMGSEPKSECIDNIREPLFLYVYIPKEKEKYKNIGSILIQIYTFLFLICDLTVVLMNEKYQNMQIMILNEIIQISDLYLKSPKNEKNIFLSKSKLLFLNMNKKNKEEMTKNIKSCIKKPYELKHIQNIKSFLVILDDIAFVKCYTYSDITATLNQVNSLFSQISSLYLYLRKEKEIHKILKELLSKRYNIIKEEQKNLGNDNANLEILKEESYKYFPKNDPNVSRVCNIIIFDMSIEYNQVDNQSIITKLNEKSQVNLKYLQKKINEKKYWDIKQIIIIIQSHMRYLEEEYFEILKGLGESTILDVLYVQNLKVLEAQKTKDDTELKKIFTIFIKNINKKQSVVDESFNKSSKKGTNYVMKEVQSIREIEVICEKGGDIDTLIEPDF</sequence>
<dbReference type="Proteomes" id="UP001470230">
    <property type="component" value="Unassembled WGS sequence"/>
</dbReference>
<protein>
    <submittedName>
        <fullName evidence="2">Uncharacterized protein</fullName>
    </submittedName>
</protein>
<feature type="region of interest" description="Disordered" evidence="1">
    <location>
        <begin position="418"/>
        <end position="440"/>
    </location>
</feature>
<evidence type="ECO:0000256" key="1">
    <source>
        <dbReference type="SAM" id="MobiDB-lite"/>
    </source>
</evidence>
<keyword evidence="3" id="KW-1185">Reference proteome</keyword>
<evidence type="ECO:0000313" key="2">
    <source>
        <dbReference type="EMBL" id="KAK8870913.1"/>
    </source>
</evidence>
<evidence type="ECO:0000313" key="3">
    <source>
        <dbReference type="Proteomes" id="UP001470230"/>
    </source>
</evidence>
<accession>A0ABR2IZ34</accession>
<name>A0ABR2IZ34_9EUKA</name>
<gene>
    <name evidence="2" type="ORF">M9Y10_008826</name>
</gene>
<feature type="region of interest" description="Disordered" evidence="1">
    <location>
        <begin position="344"/>
        <end position="370"/>
    </location>
</feature>
<proteinExistence type="predicted"/>